<feature type="compositionally biased region" description="Basic and acidic residues" evidence="1">
    <location>
        <begin position="1106"/>
        <end position="1117"/>
    </location>
</feature>
<dbReference type="Proteomes" id="UP001210925">
    <property type="component" value="Unassembled WGS sequence"/>
</dbReference>
<feature type="region of interest" description="Disordered" evidence="1">
    <location>
        <begin position="639"/>
        <end position="677"/>
    </location>
</feature>
<feature type="region of interest" description="Disordered" evidence="1">
    <location>
        <begin position="182"/>
        <end position="204"/>
    </location>
</feature>
<feature type="compositionally biased region" description="Polar residues" evidence="1">
    <location>
        <begin position="1134"/>
        <end position="1159"/>
    </location>
</feature>
<feature type="region of interest" description="Disordered" evidence="1">
    <location>
        <begin position="383"/>
        <end position="427"/>
    </location>
</feature>
<feature type="compositionally biased region" description="Polar residues" evidence="1">
    <location>
        <begin position="56"/>
        <end position="66"/>
    </location>
</feature>
<organism evidence="3 4">
    <name type="scientific">Boothiomyces macroporosus</name>
    <dbReference type="NCBI Taxonomy" id="261099"/>
    <lineage>
        <taxon>Eukaryota</taxon>
        <taxon>Fungi</taxon>
        <taxon>Fungi incertae sedis</taxon>
        <taxon>Chytridiomycota</taxon>
        <taxon>Chytridiomycota incertae sedis</taxon>
        <taxon>Chytridiomycetes</taxon>
        <taxon>Rhizophydiales</taxon>
        <taxon>Terramycetaceae</taxon>
        <taxon>Boothiomyces</taxon>
    </lineage>
</organism>
<dbReference type="EMBL" id="JADGKB010000049">
    <property type="protein sequence ID" value="KAJ3256546.1"/>
    <property type="molecule type" value="Genomic_DNA"/>
</dbReference>
<feature type="compositionally biased region" description="Polar residues" evidence="1">
    <location>
        <begin position="39"/>
        <end position="48"/>
    </location>
</feature>
<evidence type="ECO:0000256" key="1">
    <source>
        <dbReference type="SAM" id="MobiDB-lite"/>
    </source>
</evidence>
<feature type="region of interest" description="Disordered" evidence="1">
    <location>
        <begin position="963"/>
        <end position="1061"/>
    </location>
</feature>
<comment type="caution">
    <text evidence="3">The sequence shown here is derived from an EMBL/GenBank/DDBJ whole genome shotgun (WGS) entry which is preliminary data.</text>
</comment>
<evidence type="ECO:0000313" key="3">
    <source>
        <dbReference type="EMBL" id="KAJ3256546.1"/>
    </source>
</evidence>
<reference evidence="3" key="1">
    <citation type="submission" date="2020-05" db="EMBL/GenBank/DDBJ databases">
        <title>Phylogenomic resolution of chytrid fungi.</title>
        <authorList>
            <person name="Stajich J.E."/>
            <person name="Amses K."/>
            <person name="Simmons R."/>
            <person name="Seto K."/>
            <person name="Myers J."/>
            <person name="Bonds A."/>
            <person name="Quandt C.A."/>
            <person name="Barry K."/>
            <person name="Liu P."/>
            <person name="Grigoriev I."/>
            <person name="Longcore J.E."/>
            <person name="James T.Y."/>
        </authorList>
    </citation>
    <scope>NUCLEOTIDE SEQUENCE</scope>
    <source>
        <strain evidence="3">PLAUS21</strain>
    </source>
</reference>
<feature type="region of interest" description="Disordered" evidence="1">
    <location>
        <begin position="500"/>
        <end position="583"/>
    </location>
</feature>
<evidence type="ECO:0000313" key="2">
    <source>
        <dbReference type="EMBL" id="KAJ3253802.1"/>
    </source>
</evidence>
<feature type="compositionally biased region" description="Polar residues" evidence="1">
    <location>
        <begin position="1338"/>
        <end position="1347"/>
    </location>
</feature>
<name>A0AAD5UI55_9FUNG</name>
<feature type="region of interest" description="Disordered" evidence="1">
    <location>
        <begin position="1236"/>
        <end position="1267"/>
    </location>
</feature>
<feature type="compositionally biased region" description="Polar residues" evidence="1">
    <location>
        <begin position="639"/>
        <end position="665"/>
    </location>
</feature>
<feature type="region of interest" description="Disordered" evidence="1">
    <location>
        <begin position="1087"/>
        <end position="1218"/>
    </location>
</feature>
<feature type="compositionally biased region" description="Polar residues" evidence="1">
    <location>
        <begin position="386"/>
        <end position="421"/>
    </location>
</feature>
<dbReference type="EMBL" id="JADGKB010000100">
    <property type="protein sequence ID" value="KAJ3253802.1"/>
    <property type="molecule type" value="Genomic_DNA"/>
</dbReference>
<feature type="compositionally biased region" description="Polar residues" evidence="1">
    <location>
        <begin position="1182"/>
        <end position="1191"/>
    </location>
</feature>
<protein>
    <submittedName>
        <fullName evidence="3">Uncharacterized protein</fullName>
    </submittedName>
</protein>
<feature type="region of interest" description="Disordered" evidence="1">
    <location>
        <begin position="889"/>
        <end position="928"/>
    </location>
</feature>
<feature type="region of interest" description="Disordered" evidence="1">
    <location>
        <begin position="15"/>
        <end position="79"/>
    </location>
</feature>
<feature type="compositionally biased region" description="Polar residues" evidence="1">
    <location>
        <begin position="500"/>
        <end position="509"/>
    </location>
</feature>
<evidence type="ECO:0000313" key="4">
    <source>
        <dbReference type="Proteomes" id="UP001210925"/>
    </source>
</evidence>
<accession>A0AAD5UI55</accession>
<gene>
    <name evidence="2" type="ORF">HK103_000326</name>
    <name evidence="3" type="ORF">HK103_005289</name>
</gene>
<sequence length="1347" mass="145636">MAPLLQNILISGLKLPQKQATRPVRSGSHGEYDARPSAKQPSISTTPRQEQKSDSDILQSVNSSFDNAKANKRKSRLGTTAHLGPKVEISDLDRLKELKAGLLSWSSPAEPKKRINDLTAEIQVKDSLMADVVARQDEYNLMQLHERMKNRKADLFPDVQPELEPEPEQDNDSDDNIRRRSEEEEFMTPLSGFPRDPEDIDNEVDLPGESPDLKYCDSPGNVVQLNDAKASVGSPNVDNILDHYESTSSIKRKSQMKEEILKDSVSDSQKGSSEVVSSMTQNFSNLTGSLSSLAGNLTTNVQPSSVFSLFSSVLKSSASNMSINIMNTPGPALDESRRVSLASNSSRKESIQIEGRDAKKLSEIHENNRNISLSFQNIIHKRDKSGGSTATGLPGNRKSSLPVSLVPTRSRSNSITTSDNVQVKGEGKEQPLVVAEQSESAITPKVQEIGNAEPSQATVETPDTEHAYILPQNDLQKINETGTAENEGSILTLAPVLSQSNRSSYQKGNLSKRESIGSGERIVISDPKFKRESMQKYDNTPEEPEMPSNKRISSQSNKDRTSVGLQAAPQLPQEKRQSLGQGKATNILLKSTSIHQSREKGLNGIAAAPVLPQSKNSSAKSSREGVNITESVYSNKRISLQNSKDRGSYSNLTPKKALSVQTLPQSEEDPTISGENVAPTLLMKKKLSINQSKEKDLDSVPNSPAPVLVKGQSASNSAEGINRNEFQRETSVRNRPLSNQSREKGLDLNNLPVAPVIPLQKEPSTRQSNEKVDESSSSPVTADRKLSFKNLKLSRENINKILLQKSSIDDLPGASLVVDSLVAGVDSLQEQPQQVGVSESPVIVVSGSVGAQNELVVIKEVSSTEISETGSTRVSQTSYSVANRPSYAMAPNLTVPSHPAKKQSVEMSSEDNDRKNLETQQSSNDRVASVELQAPVLGDSEKIEASQITPPSDVFDETAAVLNISHSRRPSAETRTTTLTHSRKASAELQAPILTHSRRPSADQERVSSSRRPSTDTRTITLSHSRKPSADIQAPVLSHSRKPSSEQIPGIQSGKRPSIDPTTIVLNHSRIGSADNQAPVLIHSRMQSTEQPASSILRHPSLPVEDSVRSSSSEKEINIPPPAPILASGKRLSKQITSSSDKMSTGEISGSSEIKTTSDGKPPAPILLKMQAPVLSRDRSSKINITKTPSSGEVKVAAPILPKKQNEETARQNSQELPAAPVLGKIQLGNIKLPAAPILNSPMPETPKSPFVDQAKKAPVLSSQESAALELPKKVVISDQAQKAPVLNIKKPASLPSTDNTSAPKLPDAPKLTQKLTIPASVLAPKLAPKLVPKETSQDSANSKQET</sequence>
<feature type="compositionally biased region" description="Low complexity" evidence="1">
    <location>
        <begin position="1010"/>
        <end position="1021"/>
    </location>
</feature>
<feature type="region of interest" description="Disordered" evidence="1">
    <location>
        <begin position="1281"/>
        <end position="1313"/>
    </location>
</feature>
<feature type="region of interest" description="Disordered" evidence="1">
    <location>
        <begin position="1327"/>
        <end position="1347"/>
    </location>
</feature>
<keyword evidence="4" id="KW-1185">Reference proteome</keyword>
<proteinExistence type="predicted"/>
<feature type="region of interest" description="Disordered" evidence="1">
    <location>
        <begin position="692"/>
        <end position="781"/>
    </location>
</feature>